<accession>A0ABV8NIH9</accession>
<keyword evidence="2" id="KW-1185">Reference proteome</keyword>
<comment type="caution">
    <text evidence="1">The sequence shown here is derived from an EMBL/GenBank/DDBJ whole genome shotgun (WGS) entry which is preliminary data.</text>
</comment>
<dbReference type="PROSITE" id="PS51257">
    <property type="entry name" value="PROKAR_LIPOPROTEIN"/>
    <property type="match status" value="1"/>
</dbReference>
<dbReference type="Proteomes" id="UP001595792">
    <property type="component" value="Unassembled WGS sequence"/>
</dbReference>
<name>A0ABV8NIH9_9SPHI</name>
<dbReference type="RefSeq" id="WP_378959315.1">
    <property type="nucleotide sequence ID" value="NZ_JBHRXC010000016.1"/>
</dbReference>
<evidence type="ECO:0000313" key="1">
    <source>
        <dbReference type="EMBL" id="MFC4195991.1"/>
    </source>
</evidence>
<organism evidence="1 2">
    <name type="scientific">Pedobacter jamesrossensis</name>
    <dbReference type="NCBI Taxonomy" id="1908238"/>
    <lineage>
        <taxon>Bacteria</taxon>
        <taxon>Pseudomonadati</taxon>
        <taxon>Bacteroidota</taxon>
        <taxon>Sphingobacteriia</taxon>
        <taxon>Sphingobacteriales</taxon>
        <taxon>Sphingobacteriaceae</taxon>
        <taxon>Pedobacter</taxon>
    </lineage>
</organism>
<reference evidence="2" key="1">
    <citation type="journal article" date="2019" name="Int. J. Syst. Evol. Microbiol.">
        <title>The Global Catalogue of Microorganisms (GCM) 10K type strain sequencing project: providing services to taxonomists for standard genome sequencing and annotation.</title>
        <authorList>
            <consortium name="The Broad Institute Genomics Platform"/>
            <consortium name="The Broad Institute Genome Sequencing Center for Infectious Disease"/>
            <person name="Wu L."/>
            <person name="Ma J."/>
        </authorList>
    </citation>
    <scope>NUCLEOTIDE SEQUENCE [LARGE SCALE GENOMIC DNA]</scope>
    <source>
        <strain evidence="2">CCM 8689</strain>
    </source>
</reference>
<gene>
    <name evidence="1" type="ORF">ACFOUY_04725</name>
</gene>
<proteinExistence type="predicted"/>
<dbReference type="EMBL" id="JBHSBY010000029">
    <property type="protein sequence ID" value="MFC4195991.1"/>
    <property type="molecule type" value="Genomic_DNA"/>
</dbReference>
<evidence type="ECO:0008006" key="3">
    <source>
        <dbReference type="Google" id="ProtNLM"/>
    </source>
</evidence>
<sequence>MKKALFVIIIGFSACSAKDNQENVSTDTTSKFKKINAQEVDTLKKLPVKQKSFEQKADDRLDKIMNKRKYVK</sequence>
<evidence type="ECO:0000313" key="2">
    <source>
        <dbReference type="Proteomes" id="UP001595792"/>
    </source>
</evidence>
<protein>
    <recommendedName>
        <fullName evidence="3">Lipoprotein</fullName>
    </recommendedName>
</protein>